<feature type="compositionally biased region" description="Low complexity" evidence="1">
    <location>
        <begin position="225"/>
        <end position="239"/>
    </location>
</feature>
<dbReference type="Proteomes" id="UP000011083">
    <property type="component" value="Unassembled WGS sequence"/>
</dbReference>
<dbReference type="VEuPathDB" id="AmoebaDB:ACA1_195730"/>
<evidence type="ECO:0000313" key="2">
    <source>
        <dbReference type="EMBL" id="ELR23751.1"/>
    </source>
</evidence>
<protein>
    <submittedName>
        <fullName evidence="2">Uncharacterized protein</fullName>
    </submittedName>
</protein>
<dbReference type="RefSeq" id="XP_004353279.1">
    <property type="nucleotide sequence ID" value="XM_004353227.1"/>
</dbReference>
<reference evidence="2 3" key="1">
    <citation type="journal article" date="2013" name="Genome Biol.">
        <title>Genome of Acanthamoeba castellanii highlights extensive lateral gene transfer and early evolution of tyrosine kinase signaling.</title>
        <authorList>
            <person name="Clarke M."/>
            <person name="Lohan A.J."/>
            <person name="Liu B."/>
            <person name="Lagkouvardos I."/>
            <person name="Roy S."/>
            <person name="Zafar N."/>
            <person name="Bertelli C."/>
            <person name="Schilde C."/>
            <person name="Kianianmomeni A."/>
            <person name="Burglin T.R."/>
            <person name="Frech C."/>
            <person name="Turcotte B."/>
            <person name="Kopec K.O."/>
            <person name="Synnott J.M."/>
            <person name="Choo C."/>
            <person name="Paponov I."/>
            <person name="Finkler A."/>
            <person name="Soon Heng Tan C."/>
            <person name="Hutchins A.P."/>
            <person name="Weinmeier T."/>
            <person name="Rattei T."/>
            <person name="Chu J.S."/>
            <person name="Gimenez G."/>
            <person name="Irimia M."/>
            <person name="Rigden D.J."/>
            <person name="Fitzpatrick D.A."/>
            <person name="Lorenzo-Morales J."/>
            <person name="Bateman A."/>
            <person name="Chiu C.H."/>
            <person name="Tang P."/>
            <person name="Hegemann P."/>
            <person name="Fromm H."/>
            <person name="Raoult D."/>
            <person name="Greub G."/>
            <person name="Miranda-Saavedra D."/>
            <person name="Chen N."/>
            <person name="Nash P."/>
            <person name="Ginger M.L."/>
            <person name="Horn M."/>
            <person name="Schaap P."/>
            <person name="Caler L."/>
            <person name="Loftus B."/>
        </authorList>
    </citation>
    <scope>NUCLEOTIDE SEQUENCE [LARGE SCALE GENOMIC DNA]</scope>
    <source>
        <strain evidence="2 3">Neff</strain>
    </source>
</reference>
<dbReference type="EMBL" id="KB007854">
    <property type="protein sequence ID" value="ELR23751.1"/>
    <property type="molecule type" value="Genomic_DNA"/>
</dbReference>
<evidence type="ECO:0000313" key="3">
    <source>
        <dbReference type="Proteomes" id="UP000011083"/>
    </source>
</evidence>
<keyword evidence="3" id="KW-1185">Reference proteome</keyword>
<dbReference type="KEGG" id="acan:ACA1_195730"/>
<sequence length="268" mass="29193">MLVELRKDIFSMVSEALEFSTYACHNYNSNACDSQGHHTFSNPNPHDPSNPCSPCGPIGEDELLAQYIAMVSPFTTELDDQLKIIHHQVHVIPITSRVTFPQLSNIGLSKDKKAAITHMQDSFKLFQMTLQIVACMAHHFPNTKSDIKDIATVALIGMCTLLHTCNETWMVKALLVEVLPMFCALEGSLVLAQDCDCFFSALKFAALKQQASKPSAKPNGKWKGSLSQLSSSSSSSSSSFPKLKGKKPYYNKSSTSSGHGAGSSASQD</sequence>
<feature type="compositionally biased region" description="Low complexity" evidence="1">
    <location>
        <begin position="253"/>
        <end position="268"/>
    </location>
</feature>
<gene>
    <name evidence="2" type="ORF">ACA1_195730</name>
</gene>
<name>L8HH34_ACACF</name>
<organism evidence="2 3">
    <name type="scientific">Acanthamoeba castellanii (strain ATCC 30010 / Neff)</name>
    <dbReference type="NCBI Taxonomy" id="1257118"/>
    <lineage>
        <taxon>Eukaryota</taxon>
        <taxon>Amoebozoa</taxon>
        <taxon>Discosea</taxon>
        <taxon>Longamoebia</taxon>
        <taxon>Centramoebida</taxon>
        <taxon>Acanthamoebidae</taxon>
        <taxon>Acanthamoeba</taxon>
    </lineage>
</organism>
<dbReference type="GeneID" id="14924739"/>
<dbReference type="AlphaFoldDB" id="L8HH34"/>
<feature type="region of interest" description="Disordered" evidence="1">
    <location>
        <begin position="213"/>
        <end position="268"/>
    </location>
</feature>
<proteinExistence type="predicted"/>
<accession>L8HH34</accession>
<evidence type="ECO:0000256" key="1">
    <source>
        <dbReference type="SAM" id="MobiDB-lite"/>
    </source>
</evidence>